<evidence type="ECO:0000313" key="2">
    <source>
        <dbReference type="EMBL" id="KAL3267883.1"/>
    </source>
</evidence>
<dbReference type="EMBL" id="JABFTP020000021">
    <property type="protein sequence ID" value="KAL3267883.1"/>
    <property type="molecule type" value="Genomic_DNA"/>
</dbReference>
<keyword evidence="3" id="KW-1185">Reference proteome</keyword>
<dbReference type="AlphaFoldDB" id="A0ABD2MNF6"/>
<dbReference type="Proteomes" id="UP001516400">
    <property type="component" value="Unassembled WGS sequence"/>
</dbReference>
<accession>A0ABD2MNF6</accession>
<comment type="caution">
    <text evidence="2">The sequence shown here is derived from an EMBL/GenBank/DDBJ whole genome shotgun (WGS) entry which is preliminary data.</text>
</comment>
<proteinExistence type="predicted"/>
<organism evidence="2 3">
    <name type="scientific">Cryptolaemus montrouzieri</name>
    <dbReference type="NCBI Taxonomy" id="559131"/>
    <lineage>
        <taxon>Eukaryota</taxon>
        <taxon>Metazoa</taxon>
        <taxon>Ecdysozoa</taxon>
        <taxon>Arthropoda</taxon>
        <taxon>Hexapoda</taxon>
        <taxon>Insecta</taxon>
        <taxon>Pterygota</taxon>
        <taxon>Neoptera</taxon>
        <taxon>Endopterygota</taxon>
        <taxon>Coleoptera</taxon>
        <taxon>Polyphaga</taxon>
        <taxon>Cucujiformia</taxon>
        <taxon>Coccinelloidea</taxon>
        <taxon>Coccinellidae</taxon>
        <taxon>Scymninae</taxon>
        <taxon>Scymnini</taxon>
        <taxon>Cryptolaemus</taxon>
    </lineage>
</organism>
<gene>
    <name evidence="2" type="ORF">HHI36_007023</name>
</gene>
<reference evidence="2 3" key="1">
    <citation type="journal article" date="2021" name="BMC Biol.">
        <title>Horizontally acquired antibacterial genes associated with adaptive radiation of ladybird beetles.</title>
        <authorList>
            <person name="Li H.S."/>
            <person name="Tang X.F."/>
            <person name="Huang Y.H."/>
            <person name="Xu Z.Y."/>
            <person name="Chen M.L."/>
            <person name="Du X.Y."/>
            <person name="Qiu B.Y."/>
            <person name="Chen P.T."/>
            <person name="Zhang W."/>
            <person name="Slipinski A."/>
            <person name="Escalona H.E."/>
            <person name="Waterhouse R.M."/>
            <person name="Zwick A."/>
            <person name="Pang H."/>
        </authorList>
    </citation>
    <scope>NUCLEOTIDE SEQUENCE [LARGE SCALE GENOMIC DNA]</scope>
    <source>
        <strain evidence="2">SYSU2018</strain>
    </source>
</reference>
<name>A0ABD2MNF6_9CUCU</name>
<sequence>MNSKILCVWLLLSLELFFHPVSSLTCLSNACELEESIKGCKPPPEKCPDGYDLKPGGHCLCCKLCKKILYEGGNCTSESLIGGVTSDKVVCADNLICLNNVCQ</sequence>
<protein>
    <recommendedName>
        <fullName evidence="4">IGFBP N-terminal domain-containing protein</fullName>
    </recommendedName>
</protein>
<evidence type="ECO:0000256" key="1">
    <source>
        <dbReference type="SAM" id="SignalP"/>
    </source>
</evidence>
<keyword evidence="1" id="KW-0732">Signal</keyword>
<evidence type="ECO:0008006" key="4">
    <source>
        <dbReference type="Google" id="ProtNLM"/>
    </source>
</evidence>
<feature type="chain" id="PRO_5044888392" description="IGFBP N-terminal domain-containing protein" evidence="1">
    <location>
        <begin position="24"/>
        <end position="103"/>
    </location>
</feature>
<feature type="signal peptide" evidence="1">
    <location>
        <begin position="1"/>
        <end position="23"/>
    </location>
</feature>
<evidence type="ECO:0000313" key="3">
    <source>
        <dbReference type="Proteomes" id="UP001516400"/>
    </source>
</evidence>